<dbReference type="Proteomes" id="UP000012012">
    <property type="component" value="Unassembled WGS sequence"/>
</dbReference>
<gene>
    <name evidence="3" type="ORF">HMPREF1401_00134</name>
</gene>
<evidence type="ECO:0000259" key="2">
    <source>
        <dbReference type="Pfam" id="PF01936"/>
    </source>
</evidence>
<dbReference type="InterPro" id="IPR021139">
    <property type="entry name" value="NYN"/>
</dbReference>
<protein>
    <recommendedName>
        <fullName evidence="2">NYN domain-containing protein</fullName>
    </recommendedName>
</protein>
<dbReference type="GO" id="GO:0004540">
    <property type="term" value="F:RNA nuclease activity"/>
    <property type="evidence" value="ECO:0007669"/>
    <property type="project" value="InterPro"/>
</dbReference>
<dbReference type="EMBL" id="APDF01000005">
    <property type="protein sequence ID" value="EMG97235.1"/>
    <property type="molecule type" value="Genomic_DNA"/>
</dbReference>
<dbReference type="Pfam" id="PF01936">
    <property type="entry name" value="NYN"/>
    <property type="match status" value="1"/>
</dbReference>
<feature type="domain" description="NYN" evidence="2">
    <location>
        <begin position="76"/>
        <end position="288"/>
    </location>
</feature>
<dbReference type="Gene3D" id="3.40.50.1010">
    <property type="entry name" value="5'-nuclease"/>
    <property type="match status" value="1"/>
</dbReference>
<reference evidence="3 4" key="1">
    <citation type="submission" date="2012-11" db="EMBL/GenBank/DDBJ databases">
        <authorList>
            <person name="Weinstock G."/>
            <person name="Sodergren E."/>
            <person name="Lobos E.A."/>
            <person name="Fulton L."/>
            <person name="Fulton R."/>
            <person name="Courtney L."/>
            <person name="Fronick C."/>
            <person name="O'Laughlin M."/>
            <person name="Godfrey J."/>
            <person name="Wilson R.M."/>
            <person name="Miner T."/>
            <person name="Farmer C."/>
            <person name="Delehaunty K."/>
            <person name="Cordes M."/>
            <person name="Minx P."/>
            <person name="Tomlinson C."/>
            <person name="Chen J."/>
            <person name="Wollam A."/>
            <person name="Pepin K.H."/>
            <person name="Bhonagiri V."/>
            <person name="Zhang X."/>
            <person name="Suruliraj S."/>
            <person name="Antonio M."/>
            <person name="Secka O."/>
            <person name="Thomas J."/>
            <person name="Warren W."/>
            <person name="Mitreva M."/>
            <person name="Mardis E.R."/>
            <person name="Wilson R.K."/>
        </authorList>
    </citation>
    <scope>NUCLEOTIDE SEQUENCE [LARGE SCALE GENOMIC DNA]</scope>
    <source>
        <strain evidence="3 4">GAM120Ai</strain>
    </source>
</reference>
<dbReference type="AlphaFoldDB" id="A0AAV3IHM3"/>
<name>A0AAV3IHM3_HELPX</name>
<accession>A0AAV3IHM3</accession>
<comment type="caution">
    <text evidence="3">The sequence shown here is derived from an EMBL/GenBank/DDBJ whole genome shotgun (WGS) entry which is preliminary data.</text>
</comment>
<feature type="region of interest" description="Disordered" evidence="1">
    <location>
        <begin position="300"/>
        <end position="331"/>
    </location>
</feature>
<evidence type="ECO:0000313" key="4">
    <source>
        <dbReference type="Proteomes" id="UP000012012"/>
    </source>
</evidence>
<feature type="compositionally biased region" description="Low complexity" evidence="1">
    <location>
        <begin position="313"/>
        <end position="324"/>
    </location>
</feature>
<evidence type="ECO:0000256" key="1">
    <source>
        <dbReference type="SAM" id="MobiDB-lite"/>
    </source>
</evidence>
<sequence length="331" mass="38937">MRILNAKYPPMFSRKFYYKVFKKLKKVKESFECLFDEDRTFIFLRNKACLDPHAILNPYGKIHILGESMEKAETTIFVDWENLRSDLKAIQETDERLKESNFNFNNPEQLLALIRSFLELEEELKRIYFYVSEPFTEAEPRIKSDKKEELEKYKEKNPKDYEARVNKSGIMQSFNHAIAQQNQVKLRVGRVKFMFKDMPKDQRVHGGLEAEIPIPHLELRQKQVDALLVHDITKLYCTKPLGCVVLFSKDTDFVPVLEAAWEKGFEVFIANIQESPNSVPSDLKKSCNVRERNVAEIVDNLPKNQHTPKKKNFSSNEPFNNPFKDQFFKKN</sequence>
<evidence type="ECO:0000313" key="3">
    <source>
        <dbReference type="EMBL" id="EMG97235.1"/>
    </source>
</evidence>
<organism evidence="3 4">
    <name type="scientific">Helicobacter pylori GAM120Ai</name>
    <dbReference type="NCBI Taxonomy" id="1159029"/>
    <lineage>
        <taxon>Bacteria</taxon>
        <taxon>Pseudomonadati</taxon>
        <taxon>Campylobacterota</taxon>
        <taxon>Epsilonproteobacteria</taxon>
        <taxon>Campylobacterales</taxon>
        <taxon>Helicobacteraceae</taxon>
        <taxon>Helicobacter</taxon>
    </lineage>
</organism>
<proteinExistence type="predicted"/>